<keyword evidence="4" id="KW-1185">Reference proteome</keyword>
<dbReference type="AlphaFoldDB" id="A0A951IR72"/>
<dbReference type="Proteomes" id="UP000727490">
    <property type="component" value="Unassembled WGS sequence"/>
</dbReference>
<feature type="domain" description="HTH cro/C1-type" evidence="2">
    <location>
        <begin position="11"/>
        <end position="66"/>
    </location>
</feature>
<sequence>MKESIHHGRNIKRFREMMGIKQEVLAIELGEDWTQKKVSILEQKEQIEEELLRQVAEVLKVPAEAIKSFTEEAAFNIISNTYNNESNDQSTLIASSVNYQPNFNPLDKLIEVFEENKKLYERLLESEKEKVELLKKLLDK</sequence>
<evidence type="ECO:0000259" key="2">
    <source>
        <dbReference type="PROSITE" id="PS50943"/>
    </source>
</evidence>
<dbReference type="CDD" id="cd00093">
    <property type="entry name" value="HTH_XRE"/>
    <property type="match status" value="1"/>
</dbReference>
<comment type="caution">
    <text evidence="3">The sequence shown here is derived from an EMBL/GenBank/DDBJ whole genome shotgun (WGS) entry which is preliminary data.</text>
</comment>
<proteinExistence type="predicted"/>
<gene>
    <name evidence="3" type="ORF">EGN73_01165</name>
</gene>
<evidence type="ECO:0000313" key="3">
    <source>
        <dbReference type="EMBL" id="MBW3466423.1"/>
    </source>
</evidence>
<organism evidence="3 4">
    <name type="scientific">Arthrospiribacter ruber</name>
    <dbReference type="NCBI Taxonomy" id="2487934"/>
    <lineage>
        <taxon>Bacteria</taxon>
        <taxon>Pseudomonadati</taxon>
        <taxon>Bacteroidota</taxon>
        <taxon>Cytophagia</taxon>
        <taxon>Cytophagales</taxon>
        <taxon>Cyclobacteriaceae</taxon>
        <taxon>Arthrospiribacter</taxon>
    </lineage>
</organism>
<name>A0A951IR72_9BACT</name>
<evidence type="ECO:0000313" key="4">
    <source>
        <dbReference type="Proteomes" id="UP000727490"/>
    </source>
</evidence>
<dbReference type="PROSITE" id="PS50943">
    <property type="entry name" value="HTH_CROC1"/>
    <property type="match status" value="1"/>
</dbReference>
<dbReference type="RefSeq" id="WP_219286286.1">
    <property type="nucleotide sequence ID" value="NZ_RPHB01000001.1"/>
</dbReference>
<evidence type="ECO:0000256" key="1">
    <source>
        <dbReference type="SAM" id="Coils"/>
    </source>
</evidence>
<dbReference type="InterPro" id="IPR001387">
    <property type="entry name" value="Cro/C1-type_HTH"/>
</dbReference>
<feature type="coiled-coil region" evidence="1">
    <location>
        <begin position="110"/>
        <end position="137"/>
    </location>
</feature>
<accession>A0A951IR72</accession>
<protein>
    <submittedName>
        <fullName evidence="3">XRE family transcriptional regulator</fullName>
    </submittedName>
</protein>
<dbReference type="EMBL" id="RPHB01000001">
    <property type="protein sequence ID" value="MBW3466423.1"/>
    <property type="molecule type" value="Genomic_DNA"/>
</dbReference>
<reference evidence="3 4" key="1">
    <citation type="journal article" date="2020" name="Syst. Appl. Microbiol.">
        <title>Arthrospiribacter ruber gen. nov., sp. nov., a novel bacterium isolated from Arthrospira cultures.</title>
        <authorList>
            <person name="Waleron M."/>
            <person name="Misztak A."/>
            <person name="Waleron M.M."/>
            <person name="Furmaniak M."/>
            <person name="Mrozik A."/>
            <person name="Waleron K."/>
        </authorList>
    </citation>
    <scope>NUCLEOTIDE SEQUENCE [LARGE SCALE GENOMIC DNA]</scope>
    <source>
        <strain evidence="3 4">DPMB0001</strain>
    </source>
</reference>
<keyword evidence="1" id="KW-0175">Coiled coil</keyword>